<name>Q4RBG6_TETNG</name>
<sequence>SQMEEPSSRKSSPTMRCLIPITLTWRTTADVRTWCTNQQSGETPRQLLLACVMSPWNENDSFDLVHVTVECFLCSLAGHN</sequence>
<proteinExistence type="predicted"/>
<dbReference type="KEGG" id="tng:GSTEN00038105G001"/>
<dbReference type="AlphaFoldDB" id="Q4RBG6"/>
<dbReference type="EMBL" id="CAAE01021502">
    <property type="protein sequence ID" value="CAG14267.1"/>
    <property type="molecule type" value="Genomic_DNA"/>
</dbReference>
<evidence type="ECO:0000313" key="1">
    <source>
        <dbReference type="EMBL" id="CAG14267.1"/>
    </source>
</evidence>
<protein>
    <submittedName>
        <fullName evidence="1">(spotted green pufferfish) hypothetical protein</fullName>
    </submittedName>
</protein>
<organism evidence="1">
    <name type="scientific">Tetraodon nigroviridis</name>
    <name type="common">Spotted green pufferfish</name>
    <name type="synonym">Chelonodon nigroviridis</name>
    <dbReference type="NCBI Taxonomy" id="99883"/>
    <lineage>
        <taxon>Eukaryota</taxon>
        <taxon>Metazoa</taxon>
        <taxon>Chordata</taxon>
        <taxon>Craniata</taxon>
        <taxon>Vertebrata</taxon>
        <taxon>Euteleostomi</taxon>
        <taxon>Actinopterygii</taxon>
        <taxon>Neopterygii</taxon>
        <taxon>Teleostei</taxon>
        <taxon>Neoteleostei</taxon>
        <taxon>Acanthomorphata</taxon>
        <taxon>Eupercaria</taxon>
        <taxon>Tetraodontiformes</taxon>
        <taxon>Tetradontoidea</taxon>
        <taxon>Tetraodontidae</taxon>
        <taxon>Tetraodon</taxon>
    </lineage>
</organism>
<reference evidence="1" key="1">
    <citation type="journal article" date="2004" name="Nature">
        <title>Genome duplication in the teleost fish Tetraodon nigroviridis reveals the early vertebrate proto-karyotype.</title>
        <authorList>
            <person name="Jaillon O."/>
            <person name="Aury J.-M."/>
            <person name="Brunet F."/>
            <person name="Petit J.-L."/>
            <person name="Stange-Thomann N."/>
            <person name="Mauceli E."/>
            <person name="Bouneau L."/>
            <person name="Fischer C."/>
            <person name="Ozouf-Costaz C."/>
            <person name="Bernot A."/>
            <person name="Nicaud S."/>
            <person name="Jaffe D."/>
            <person name="Fisher S."/>
            <person name="Lutfalla G."/>
            <person name="Dossat C."/>
            <person name="Segurens B."/>
            <person name="Dasilva C."/>
            <person name="Salanoubat M."/>
            <person name="Levy M."/>
            <person name="Boudet N."/>
            <person name="Castellano S."/>
            <person name="Anthouard V."/>
            <person name="Jubin C."/>
            <person name="Castelli V."/>
            <person name="Katinka M."/>
            <person name="Vacherie B."/>
            <person name="Biemont C."/>
            <person name="Skalli Z."/>
            <person name="Cattolico L."/>
            <person name="Poulain J."/>
            <person name="De Berardinis V."/>
            <person name="Cruaud C."/>
            <person name="Duprat S."/>
            <person name="Brottier P."/>
            <person name="Coutanceau J.-P."/>
            <person name="Gouzy J."/>
            <person name="Parra G."/>
            <person name="Lardier G."/>
            <person name="Chapple C."/>
            <person name="McKernan K.J."/>
            <person name="McEwan P."/>
            <person name="Bosak S."/>
            <person name="Kellis M."/>
            <person name="Volff J.-N."/>
            <person name="Guigo R."/>
            <person name="Zody M.C."/>
            <person name="Mesirov J."/>
            <person name="Lindblad-Toh K."/>
            <person name="Birren B."/>
            <person name="Nusbaum C."/>
            <person name="Kahn D."/>
            <person name="Robinson-Rechavi M."/>
            <person name="Laudet V."/>
            <person name="Schachter V."/>
            <person name="Quetier F."/>
            <person name="Saurin W."/>
            <person name="Scarpelli C."/>
            <person name="Wincker P."/>
            <person name="Lander E.S."/>
            <person name="Weissenbach J."/>
            <person name="Roest Crollius H."/>
        </authorList>
    </citation>
    <scope>NUCLEOTIDE SEQUENCE [LARGE SCALE GENOMIC DNA]</scope>
</reference>
<feature type="non-terminal residue" evidence="1">
    <location>
        <position position="1"/>
    </location>
</feature>
<gene>
    <name evidence="1" type="ORF">GSTENG00038105001</name>
</gene>
<reference evidence="1" key="2">
    <citation type="submission" date="2004-02" db="EMBL/GenBank/DDBJ databases">
        <authorList>
            <consortium name="Genoscope"/>
            <consortium name="Whitehead Institute Centre for Genome Research"/>
        </authorList>
    </citation>
    <scope>NUCLEOTIDE SEQUENCE</scope>
</reference>
<accession>Q4RBG6</accession>
<comment type="caution">
    <text evidence="1">The sequence shown here is derived from an EMBL/GenBank/DDBJ whole genome shotgun (WGS) entry which is preliminary data.</text>
</comment>